<keyword evidence="3" id="KW-1185">Reference proteome</keyword>
<name>A0A4Q0YT47_9GAMM</name>
<sequence length="270" mass="30944">MLYVAGLPDISQIPESQRYEYIVKIYDAYKGMKTEEQRRKLVAEVLGKQPVPVDVKFMGLWDTIEALGVPDYEENWRDPNLRYGDQLCNVEKAAHAVSIDDSRARIFTPILLTTDNLTRTCPWVDTDNVVDEVWFAGAHSDVGGGYADTNISGISLNWMINQIEDYNLTPDNARVYADPFDLTHDSEAGLWGLIYQAKSRDLYAYSQHSRYNKNKLKVHRSVFERLSSVMPKAFEFQWQAETGFKHCFAPSKNERGMDYLPSSQCFDVVD</sequence>
<dbReference type="InterPro" id="IPR018712">
    <property type="entry name" value="Tle1-like_cat"/>
</dbReference>
<comment type="caution">
    <text evidence="2">The sequence shown here is derived from an EMBL/GenBank/DDBJ whole genome shotgun (WGS) entry which is preliminary data.</text>
</comment>
<dbReference type="Proteomes" id="UP000290287">
    <property type="component" value="Unassembled WGS sequence"/>
</dbReference>
<dbReference type="Pfam" id="PF09994">
    <property type="entry name" value="T6SS_Tle1-like_cat"/>
    <property type="match status" value="1"/>
</dbReference>
<evidence type="ECO:0000313" key="2">
    <source>
        <dbReference type="EMBL" id="RXJ74422.1"/>
    </source>
</evidence>
<reference evidence="2 3" key="1">
    <citation type="submission" date="2017-10" db="EMBL/GenBank/DDBJ databases">
        <title>Nyctiphanis sp. nov., isolated from the stomach of the euphausiid Nyctiphanes simplex (Hansen, 1911) in the Gulf of California.</title>
        <authorList>
            <person name="Gomez-Gil B."/>
            <person name="Aguilar-Mendez M."/>
            <person name="Lopez-Cortes A."/>
            <person name="Gomez-Gutierrez J."/>
            <person name="Roque A."/>
            <person name="Lang E."/>
            <person name="Gonzalez-Castillo A."/>
        </authorList>
    </citation>
    <scope>NUCLEOTIDE SEQUENCE [LARGE SCALE GENOMIC DNA]</scope>
    <source>
        <strain evidence="2 3">CAIM 600</strain>
    </source>
</reference>
<protein>
    <recommendedName>
        <fullName evidence="1">T6SS Phospholipase effector Tle1-like catalytic domain-containing protein</fullName>
    </recommendedName>
</protein>
<dbReference type="PANTHER" id="PTHR33840:SF1">
    <property type="entry name" value="TLE1 PHOSPHOLIPASE DOMAIN-CONTAINING PROTEIN"/>
    <property type="match status" value="1"/>
</dbReference>
<feature type="domain" description="T6SS Phospholipase effector Tle1-like catalytic" evidence="1">
    <location>
        <begin position="21"/>
        <end position="162"/>
    </location>
</feature>
<dbReference type="PANTHER" id="PTHR33840">
    <property type="match status" value="1"/>
</dbReference>
<dbReference type="EMBL" id="PEIB01000002">
    <property type="protein sequence ID" value="RXJ74422.1"/>
    <property type="molecule type" value="Genomic_DNA"/>
</dbReference>
<organism evidence="2 3">
    <name type="scientific">Veronia nyctiphanis</name>
    <dbReference type="NCBI Taxonomy" id="1278244"/>
    <lineage>
        <taxon>Bacteria</taxon>
        <taxon>Pseudomonadati</taxon>
        <taxon>Pseudomonadota</taxon>
        <taxon>Gammaproteobacteria</taxon>
        <taxon>Vibrionales</taxon>
        <taxon>Vibrionaceae</taxon>
        <taxon>Veronia</taxon>
    </lineage>
</organism>
<gene>
    <name evidence="2" type="ORF">CS022_02100</name>
</gene>
<proteinExistence type="predicted"/>
<accession>A0A4Q0YT47</accession>
<evidence type="ECO:0000313" key="3">
    <source>
        <dbReference type="Proteomes" id="UP000290287"/>
    </source>
</evidence>
<evidence type="ECO:0000259" key="1">
    <source>
        <dbReference type="Pfam" id="PF09994"/>
    </source>
</evidence>
<dbReference type="AlphaFoldDB" id="A0A4Q0YT47"/>